<reference evidence="1" key="1">
    <citation type="journal article" date="2020" name="Ecol. Evol.">
        <title>Genome structure and content of the rice root-knot nematode (Meloidogyne graminicola).</title>
        <authorList>
            <person name="Phan N.T."/>
            <person name="Danchin E.G.J."/>
            <person name="Klopp C."/>
            <person name="Perfus-Barbeoch L."/>
            <person name="Kozlowski D.K."/>
            <person name="Koutsovoulos G.D."/>
            <person name="Lopez-Roques C."/>
            <person name="Bouchez O."/>
            <person name="Zahm M."/>
            <person name="Besnard G."/>
            <person name="Bellafiore S."/>
        </authorList>
    </citation>
    <scope>NUCLEOTIDE SEQUENCE</scope>
    <source>
        <strain evidence="1">VN-18</strain>
    </source>
</reference>
<protein>
    <submittedName>
        <fullName evidence="1">Uncharacterized protein</fullName>
    </submittedName>
</protein>
<gene>
    <name evidence="1" type="ORF">Mgra_00000926</name>
</gene>
<dbReference type="OrthoDB" id="5890444at2759"/>
<dbReference type="AlphaFoldDB" id="A0A8T0A0P2"/>
<name>A0A8T0A0P2_9BILA</name>
<dbReference type="EMBL" id="JABEBT010000004">
    <property type="protein sequence ID" value="KAF7639601.1"/>
    <property type="molecule type" value="Genomic_DNA"/>
</dbReference>
<keyword evidence="2" id="KW-1185">Reference proteome</keyword>
<organism evidence="1 2">
    <name type="scientific">Meloidogyne graminicola</name>
    <dbReference type="NCBI Taxonomy" id="189291"/>
    <lineage>
        <taxon>Eukaryota</taxon>
        <taxon>Metazoa</taxon>
        <taxon>Ecdysozoa</taxon>
        <taxon>Nematoda</taxon>
        <taxon>Chromadorea</taxon>
        <taxon>Rhabditida</taxon>
        <taxon>Tylenchina</taxon>
        <taxon>Tylenchomorpha</taxon>
        <taxon>Tylenchoidea</taxon>
        <taxon>Meloidogynidae</taxon>
        <taxon>Meloidogyninae</taxon>
        <taxon>Meloidogyne</taxon>
    </lineage>
</organism>
<dbReference type="Proteomes" id="UP000605970">
    <property type="component" value="Unassembled WGS sequence"/>
</dbReference>
<evidence type="ECO:0000313" key="1">
    <source>
        <dbReference type="EMBL" id="KAF7639601.1"/>
    </source>
</evidence>
<evidence type="ECO:0000313" key="2">
    <source>
        <dbReference type="Proteomes" id="UP000605970"/>
    </source>
</evidence>
<proteinExistence type="predicted"/>
<comment type="caution">
    <text evidence="1">The sequence shown here is derived from an EMBL/GenBank/DDBJ whole genome shotgun (WGS) entry which is preliminary data.</text>
</comment>
<sequence length="97" mass="10911">MTKICLINLMAFPLLFCLYLIFILSINSQPVQIVIAPTFSKMSGGVFWPSLLLRPSNDDNTNNVYGQNSPEIAEIATPRKRALMRLGKRALMRLGKK</sequence>
<accession>A0A8T0A0P2</accession>